<dbReference type="InterPro" id="IPR038051">
    <property type="entry name" value="XRCC4-like_N_sf"/>
</dbReference>
<evidence type="ECO:0000256" key="1">
    <source>
        <dbReference type="ARBA" id="ARBA00004123"/>
    </source>
</evidence>
<sequence length="290" mass="33283">MANTSDVLLSKLESISWIYSINCQIHGRDNTLLIKYIIEEDFYAVMVSDLTQTYFECLEGKDIDEHYRRFNRGEVKRERLMAQLKALLADVTKANEWHFETLLVDCHTSRLTLKVKNQMSILKFDWSFYMISTNPETLSRHLTLPLLRLVSSLKHGVDVLKKEIKSKDKLLEQMETNAKIDTISDETLINKMLTFQKNIVSGTDDNSLLISLLVEDKTISSVLRNADICDQSLDNNDKTSKNNCQSNVKQSGDQNTNQSPLTKMKEPVVPPTPPETRKKSPTRQSKKLKL</sequence>
<name>A0A7R9QJF4_9ACAR</name>
<dbReference type="InterPro" id="IPR052287">
    <property type="entry name" value="NHEJ_factor"/>
</dbReference>
<keyword evidence="2" id="KW-0227">DNA damage</keyword>
<evidence type="ECO:0000256" key="8">
    <source>
        <dbReference type="SAM" id="MobiDB-lite"/>
    </source>
</evidence>
<feature type="region of interest" description="Disordered" evidence="8">
    <location>
        <begin position="231"/>
        <end position="290"/>
    </location>
</feature>
<feature type="domain" description="XLF-like N-terminal" evidence="9">
    <location>
        <begin position="24"/>
        <end position="130"/>
    </location>
</feature>
<proteinExistence type="inferred from homology"/>
<accession>A0A7R9QJF4</accession>
<dbReference type="GO" id="GO:0006303">
    <property type="term" value="P:double-strand break repair via nonhomologous end joining"/>
    <property type="evidence" value="ECO:0007669"/>
    <property type="project" value="TreeGrafter"/>
</dbReference>
<dbReference type="Gene3D" id="2.170.210.10">
    <property type="entry name" value="DNA double-strand break repair and VJ recombination XRCC4, N-terminal"/>
    <property type="match status" value="1"/>
</dbReference>
<keyword evidence="11" id="KW-1185">Reference proteome</keyword>
<dbReference type="PANTHER" id="PTHR32235">
    <property type="entry name" value="NON-HOMOLOGOUS END-JOINING FACTOR 1"/>
    <property type="match status" value="1"/>
</dbReference>
<dbReference type="PANTHER" id="PTHR32235:SF1">
    <property type="entry name" value="NON-HOMOLOGOUS END-JOINING FACTOR 1"/>
    <property type="match status" value="1"/>
</dbReference>
<keyword evidence="4" id="KW-0234">DNA repair</keyword>
<dbReference type="GO" id="GO:0032807">
    <property type="term" value="C:DNA ligase IV complex"/>
    <property type="evidence" value="ECO:0007669"/>
    <property type="project" value="TreeGrafter"/>
</dbReference>
<dbReference type="GO" id="GO:0045027">
    <property type="term" value="F:DNA end binding"/>
    <property type="evidence" value="ECO:0007669"/>
    <property type="project" value="TreeGrafter"/>
</dbReference>
<dbReference type="OrthoDB" id="2155935at2759"/>
<dbReference type="Proteomes" id="UP000728032">
    <property type="component" value="Unassembled WGS sequence"/>
</dbReference>
<evidence type="ECO:0000256" key="7">
    <source>
        <dbReference type="ARBA" id="ARBA00044529"/>
    </source>
</evidence>
<evidence type="ECO:0000259" key="9">
    <source>
        <dbReference type="Pfam" id="PF09302"/>
    </source>
</evidence>
<evidence type="ECO:0000256" key="6">
    <source>
        <dbReference type="ARBA" id="ARBA00025747"/>
    </source>
</evidence>
<dbReference type="InterPro" id="IPR015381">
    <property type="entry name" value="XLF-like_N"/>
</dbReference>
<evidence type="ECO:0000313" key="10">
    <source>
        <dbReference type="EMBL" id="CAD7648035.1"/>
    </source>
</evidence>
<keyword evidence="3" id="KW-0238">DNA-binding</keyword>
<reference evidence="10" key="1">
    <citation type="submission" date="2020-11" db="EMBL/GenBank/DDBJ databases">
        <authorList>
            <person name="Tran Van P."/>
        </authorList>
    </citation>
    <scope>NUCLEOTIDE SEQUENCE</scope>
</reference>
<dbReference type="Pfam" id="PF09302">
    <property type="entry name" value="XLF"/>
    <property type="match status" value="1"/>
</dbReference>
<protein>
    <recommendedName>
        <fullName evidence="7">Non-homologous end-joining factor 1</fullName>
    </recommendedName>
</protein>
<keyword evidence="5" id="KW-0539">Nucleus</keyword>
<evidence type="ECO:0000256" key="5">
    <source>
        <dbReference type="ARBA" id="ARBA00023242"/>
    </source>
</evidence>
<comment type="subcellular location">
    <subcellularLocation>
        <location evidence="1">Nucleus</location>
    </subcellularLocation>
</comment>
<evidence type="ECO:0000256" key="4">
    <source>
        <dbReference type="ARBA" id="ARBA00023204"/>
    </source>
</evidence>
<dbReference type="EMBL" id="OC917804">
    <property type="protein sequence ID" value="CAD7648035.1"/>
    <property type="molecule type" value="Genomic_DNA"/>
</dbReference>
<evidence type="ECO:0000256" key="2">
    <source>
        <dbReference type="ARBA" id="ARBA00022763"/>
    </source>
</evidence>
<comment type="similarity">
    <text evidence="6">Belongs to the XRCC4-XLF family. XLF subfamily.</text>
</comment>
<feature type="compositionally biased region" description="Polar residues" evidence="8">
    <location>
        <begin position="241"/>
        <end position="261"/>
    </location>
</feature>
<evidence type="ECO:0000256" key="3">
    <source>
        <dbReference type="ARBA" id="ARBA00023125"/>
    </source>
</evidence>
<dbReference type="AlphaFoldDB" id="A0A7R9QJF4"/>
<gene>
    <name evidence="10" type="ORF">ONB1V03_LOCUS6560</name>
</gene>
<dbReference type="EMBL" id="CAJPVJ010002979">
    <property type="protein sequence ID" value="CAG2167048.1"/>
    <property type="molecule type" value="Genomic_DNA"/>
</dbReference>
<feature type="compositionally biased region" description="Basic residues" evidence="8">
    <location>
        <begin position="279"/>
        <end position="290"/>
    </location>
</feature>
<evidence type="ECO:0000313" key="11">
    <source>
        <dbReference type="Proteomes" id="UP000728032"/>
    </source>
</evidence>
<organism evidence="10">
    <name type="scientific">Oppiella nova</name>
    <dbReference type="NCBI Taxonomy" id="334625"/>
    <lineage>
        <taxon>Eukaryota</taxon>
        <taxon>Metazoa</taxon>
        <taxon>Ecdysozoa</taxon>
        <taxon>Arthropoda</taxon>
        <taxon>Chelicerata</taxon>
        <taxon>Arachnida</taxon>
        <taxon>Acari</taxon>
        <taxon>Acariformes</taxon>
        <taxon>Sarcoptiformes</taxon>
        <taxon>Oribatida</taxon>
        <taxon>Brachypylina</taxon>
        <taxon>Oppioidea</taxon>
        <taxon>Oppiidae</taxon>
        <taxon>Oppiella</taxon>
    </lineage>
</organism>